<evidence type="ECO:0000313" key="3">
    <source>
        <dbReference type="Proteomes" id="UP001445076"/>
    </source>
</evidence>
<accession>A0AAW0XQM0</accession>
<feature type="compositionally biased region" description="Basic and acidic residues" evidence="1">
    <location>
        <begin position="189"/>
        <end position="200"/>
    </location>
</feature>
<feature type="compositionally biased region" description="Low complexity" evidence="1">
    <location>
        <begin position="4765"/>
        <end position="4784"/>
    </location>
</feature>
<feature type="compositionally biased region" description="Basic and acidic residues" evidence="1">
    <location>
        <begin position="4785"/>
        <end position="4795"/>
    </location>
</feature>
<dbReference type="PANTHER" id="PTHR40380:SF1">
    <property type="match status" value="1"/>
</dbReference>
<proteinExistence type="predicted"/>
<comment type="caution">
    <text evidence="2">The sequence shown here is derived from an EMBL/GenBank/DDBJ whole genome shotgun (WGS) entry which is preliminary data.</text>
</comment>
<keyword evidence="3" id="KW-1185">Reference proteome</keyword>
<reference evidence="2 3" key="1">
    <citation type="journal article" date="2024" name="BMC Genomics">
        <title>Genome assembly of redclaw crayfish (Cherax quadricarinatus) provides insights into its immune adaptation and hypoxia tolerance.</title>
        <authorList>
            <person name="Liu Z."/>
            <person name="Zheng J."/>
            <person name="Li H."/>
            <person name="Fang K."/>
            <person name="Wang S."/>
            <person name="He J."/>
            <person name="Zhou D."/>
            <person name="Weng S."/>
            <person name="Chi M."/>
            <person name="Gu Z."/>
            <person name="He J."/>
            <person name="Li F."/>
            <person name="Wang M."/>
        </authorList>
    </citation>
    <scope>NUCLEOTIDE SEQUENCE [LARGE SCALE GENOMIC DNA]</scope>
    <source>
        <strain evidence="2">ZL_2023a</strain>
    </source>
</reference>
<protein>
    <submittedName>
        <fullName evidence="2">Uncharacterized protein</fullName>
    </submittedName>
</protein>
<feature type="region of interest" description="Disordered" evidence="1">
    <location>
        <begin position="4763"/>
        <end position="4816"/>
    </location>
</feature>
<feature type="region of interest" description="Disordered" evidence="1">
    <location>
        <begin position="124"/>
        <end position="144"/>
    </location>
</feature>
<feature type="region of interest" description="Disordered" evidence="1">
    <location>
        <begin position="4129"/>
        <end position="4148"/>
    </location>
</feature>
<feature type="region of interest" description="Disordered" evidence="1">
    <location>
        <begin position="455"/>
        <end position="480"/>
    </location>
</feature>
<sequence length="4963" mass="557335">MFKWFQNRLQKGSRHSTSEFEGEDNTVIFEYGQVEVATEAVQGEVDTEAVSGKVDAEAVPYEVDTKVVHCKLHTEAVQGKVDAKVVRGDVDGERVQNEVNSETVQGKVNAEELYGDIDMETVHSEVESEATQGSENREAIQGDDDAEAVLENVDAEAVMDEVDAEGVQNQVKNEVFQGKEDTEAGQAKVDTDTVPSKEDTEAVQAQEGTETVKTKEDTEAVKAKEDTEAVQAKEDTEAVQTKDHTENMQAKDTEAGQDKVDTEALQDKGDTEVVQAKEDAEALQDNVDTEALQDMEDTQPVQANEGTDVVQAKEVTEAVQAKEVTEAVQAKEVTEAVQAKEVTEAVQAKEVTEAVQAKEVTEAVQAKEVTEAVQAKEVTEVVQAKVNSETVQAKVDTEAVQDKEDIEAVQVTVDTEAVQGKMDTETVQYKVDTEEVQDKVNTEAVQAKVDAETVQSKEDTETVQEKGNTDAVRTEVDSEAVQDKVDTEAVQVKMDIEAVQAMVDTEAMQAKVDTEAVQAKVDTETVPAKEDAEKVQAKVYTEAVQAKVDTEAVQAKEDTETVQAKMDTETVQANVDTEAVQDKLDTEAVQAKEDTEAVQAKVDTEAVQAKEDTETVQAKVDTEAVQANVDTEAVQDKVDTEAVQSKEDTETVQAKVDTETVQAKVDTEAVQTKVDTEAVQAKVDTEAVQAKEDTETVQAKVDTEAVQTKVDTEAVQAKVDTEAVQDKVDTEAVQAKVDIKAVQAKEDAETVQAKVDTEAVQDKMDTEAVHTKVDIEAVQAKEDAETVQAKVDTETVQAKVDIEAVQDKMDTEAVQAKVDIEAVQAKVDIEAVQAKEDTEIVQAKVDTETLKAKEDTEAVQAKVDTEALQDNLDTETVQAEVDTDAMQAKEDTETVRAKVDIEAVQAKEDTETVQAKVDTEAVQTKVDTEALQAKEDTEAVQDKMDTEAVQTKVDTEAVQAKVDTEAVQDKVDTEAVQAKVDIKAVQAKEDAETVQAKVDTEAVQDKIDTEAVHTKVDIEAVQAKEDAETVQAKVDTETVQAKVDIEAVQAKEDTETVQAKVDTEAVQAKVDTETMHAKADIEAVQAKEDTETVQAKVDTEAVQAKVDTEAVQAKADTETMHAKVDIEAVQANEDTEALQDKVDTESVQGKVDTETVQASMDTEAVLFKMDTEAVQGKVDTEAVWGEVDTEATQCEVHTEAFLNRVDAEAVQHNVSDEPRQGEVDAESIHCRLDIETGQDEMETYVDDDFLEDYAQRLKCNPFSFIDQCCAQMPYFQNLACDIHEDQVIDSSCNIIEAKKCKILSKSNDHMQNIFSHEMKTQVNSLKQKLQDPRDEILFETQEKYNIPGIEIKEIVAETLNQNISSGDNDLIVRQKHQEVHEHGILPEFQCIISLSSPENVGSPEQQILTNTKQEDLGMDDSVPILELLHSDVDVHEWKGHENYAHVPTCIEDVSVLDKSDLGLDNACNNVSTVLPSEHHVEVGDNDDIQGVNDNTELTISDSAQMFLFSGTKLDFDNEESLEVKTDTYNQHSFSEMEKMPDFFQPINYCLQDKQKLEEESARDEKGSTTICPLIGHGHQVHLESLERIYGSSSKINTLDPYLYPHPHCPQLSCFYNHHGKLCTVLNKHFILTYIKEAPVLINLYTETSASASFGGVLVWRMGKPSVLQEFPDGTEICFDAVIMPNDTKYTALVIWQGIKPKLVIEPYFKSYVFVEELQDLEVDFIIFHKENGLVSTIIGEEIKIATFCKSVVFISGKKVQSTDDIQKLKECGSQLYANVIKLVSIGYDGKIVYGFMCSCLWSGIKPSQLNLPTEFNHVLLYKKRCGHFAKRNRQLYLYCDVDVELIVNEKGHSLVYKSENEEISFPCTHKVYCGNRKVLPAVGGQVKAHIKKQISKTGALMWDALMVQIPDKSLVQVCETCAADVHEYKESIREISSLNISKEKCLPLILDGNNEPQVGTEETGEFYEKRILLNDTGRRAKIDAARSELGSNSDIMKLNKIESTLTFTEEHIVNDNQAVSSHDNILQMDELMDMDSEKTYEVRLETNSICSVLNSNCDQKTYTESVRQVSDNILNEVESVIKVEVKNEDILAEFKCIHKVDDCPQVMKNCSGKLSYVANLKVFNIYTELNGKPFEVHVGSGAWLVNSGVASTVEKSAVAVPISFDFYFDKSLPHGHRIAAMWVGEKPHKAVNKNVIYYFDIPGIYCGLCGEDMNFRVCVDDTIIFINASNTDRVFSSDGKHCKSIPLNASVVLHLRKSTNKVTGIILWKVPLIIVEAQNKNLTLESRPTTQFTPSSRSPSLCPVEQSLSEFIDNPNRQLLLESVQYSNHSSVKKPSCYTSLVDLPRYIKNFTGILILNETDKVALFSCLNGTALWTSIPQNGFVCVDGIAVEITDIPLGTGLMFDAFCDNPSHYKYSAVMLWTGNRPHQAKCADGTKYFYDVKGVYYGVRENKFQMQLHLDGEIKDIECQKTGRIITEDGSIDSKGLVWGDRISVHLKCKVNLNSYQVILMFMFIEKDLLEKSKSCNEKRIFDTHCSILNGTHTLVPQTNIRSEKADFLQKIPKECSENISVVADSRGVTPKHSLSEKCDIPERLPCTSQIKELDTVNEDAPSYLKDCSGILVNVDGCTRAITSLFREPLTILLSEYQRVYLENGTVVNVGDVPVNSAVKFDALLSSTKETDFCPLMVWVEKRPSVLKDVHGNRYFYDVEGTYIDTQCGLFKLFLKLDKQWKYLLVKEISHVYFLNGRKAQHALTHKTKILMHLREGYVEDEFGLKYKAIVIFVIDESPLRQLQDPDHSIHLVNLEEKEKALNKTFDLDTVNKNKDQHQSYDEKVGTDVAEHNPSSIHYSVFEGKVVETKASIEYKFTYTHEGNTRTLLIPADITLDKPSQAKSVMEFYLLTRKSTLGKRATPYHPICGWFHRKSHDAYVIHCLKIQSFNPKTQLISLINPADESLHYFQCDSEYLFMGRTKSLIENACRNLNVHAVVEDITPCIVQGVSVQKRVLLLTSNMGLSQASLKFLVLSQVENETNESKSDNHVDAETDYLEQPQLNTCNNSSSNNISCNSKEHDFERLKLKQTRPIAVNDQICEDKDIDDNIKHFEDNDKEENIKPLPIEEDHLEISMKICSENKRKLSQVEHEVLEDSLRKSLLEENILSGEKLERMISKKLSDTSTMQSAVKYLTLKGDVLHGHINGNLIFECEEEYRHIRLPSDILCFKWRNSERYNKKNYLLVYKMFSKKTKDVIYHPLFIWHGRYKCSAYILINQKIVLFNPENNLLVIANDQNNSCQYCSVENNSAFTSTVKMSISDFCGKKNEIRLIYFVVEDIPPISVGEYIVNKKILLVSSSFDLALSSISTFSCNKSDSNLISVAEICKLDQLYQIYEERRNSAYQCKEGHTYYLWDNNFDIQNMKYYGGYLQFYTEKYAFILCGKKKFIAVCHISSTYYQGRNISSWDEIDKKFWKNFFVITCPLEKEIKIEYQQVDVMALVGWSCSAPDILAVHTCHLHTPTLFVCKDIASIEEEAIQLTNPHNNELPRESSACAFSSECYEENSKVITANEIEISDCMAGSNIFSMHEQILKSCGLRRTVANLTYFEKHLVVCTSELGEMVWCYLSDFYIHGVKCHSIKDLLKQKKQKCTLVIVHYPAVVLQGKTVNLKGVIGFIGSEVLLPGIHICNYHKGILLNVKKEEIVIAKEIFNDIQAIYEQSVKYAAYLLENLCDTEIEQAVSLINAGVPERYLEFQGVLVNVNDTDPNKAMASIQLRGKEHYVLVHHEVFIGLNKGMLLNTVVGCPIKGIIDSSESSNYFKKFRVMRAWRDLSRSLSPELEVKIPVNKSFMITEGICCPRAHVIQHFELLHKRPVFKILMGKKISSNPENSKIVFKCTCTSKNVIEVICEKHSLRTQDASSYDDNSPWCILVHYINNLCAPIEGVAAWKGNVANLITQVCDVHKIQLLDLIFVNDTKEDKPAFVSEQAPLRVKSNSESLYYEPLIPVSFHVKNTTRSRSNPLINGLQVEAASSTLKDYTRWGFGSLPSYLESSSGFEKGVEVEYINNFTDEKSLAKSENQLKMYSPAMKALDKDCEDITTDPQFITETSDLTLKYFDDDNVWYSASEKADMASLVLSEAQISNTHKDDDTEPVEDSESDRNIQMTPSQCLEGNSMSYIESSKFECLDEFQGIIQSSDINILIRCHNLYFNMSPLNEPLTELIKNEENCEVKAMIVCLSSPISVLGYTVTHEAVIAWVGKKPWQADNLEKIFGLNRFHDDKHEQEELVANLKTQLCPEDSEVGVEKDTIMIADDAPQTLYGCGYSDSCFTHGILRSSSGYILFTKELVYRNKVRMNQHKKIKKILYLKSINALMMKLKFPVKILDCQVTNIALLVWVDDAPEDVQYTITDSLDFYKKNWNIEFYIVQNQQLIDVVLAKSATYPQTEGDTAGGKQKPKVKTQYSPPVAQTWIMKNIDVKLEREIDREFDVLLENTERFIKAPSRWENSQCKIILVGNKFTVLESGNKTAVVQKDRFYIDGIKLLSSRPISEQLGDLRAVVAYLIKIEKPLYIQQYIITDFAVLAFAGKKPKGVQLILDHWQEQAGKKINLSTKTKLMPVPQKNLGVITHNKKKSIDSKSAVVFKLFTASGILEVQSKVNEEKVRIFFSKDQVYVNKKPVPLSSSLTDHMAPFVKQPWNCSARLFPQKKNKAGHRKICGIEAHYIANLVWYGEMPSKEERNTNKLMEQNKRELTSKQKGTSLTDTHLGLASKIVGKNMTQSSCSQESSTSSLQSSSQESSKSESVAERLKKQVQSAPEGPEIDIDPSTGAKRKIKKSLESWTEEKKSAAKGFITELHCLIGRLCLENGDHVYFSREKCFLYGVCLNKFELWHVLSVGIVVDYEYNNETKDLKGVWAGSSSTIEPSSLLSKLQDWCEEHSVPDAVAHLLLKEAGWLPSEFDPTFDVTEDKEVVNCHDSP</sequence>
<name>A0AAW0XQM0_CHEQU</name>
<dbReference type="Proteomes" id="UP001445076">
    <property type="component" value="Unassembled WGS sequence"/>
</dbReference>
<dbReference type="EMBL" id="JARKIK010000016">
    <property type="protein sequence ID" value="KAK8746863.1"/>
    <property type="molecule type" value="Genomic_DNA"/>
</dbReference>
<feature type="region of interest" description="Disordered" evidence="1">
    <location>
        <begin position="175"/>
        <end position="271"/>
    </location>
</feature>
<organism evidence="2 3">
    <name type="scientific">Cherax quadricarinatus</name>
    <name type="common">Australian red claw crayfish</name>
    <dbReference type="NCBI Taxonomy" id="27406"/>
    <lineage>
        <taxon>Eukaryota</taxon>
        <taxon>Metazoa</taxon>
        <taxon>Ecdysozoa</taxon>
        <taxon>Arthropoda</taxon>
        <taxon>Crustacea</taxon>
        <taxon>Multicrustacea</taxon>
        <taxon>Malacostraca</taxon>
        <taxon>Eumalacostraca</taxon>
        <taxon>Eucarida</taxon>
        <taxon>Decapoda</taxon>
        <taxon>Pleocyemata</taxon>
        <taxon>Astacidea</taxon>
        <taxon>Parastacoidea</taxon>
        <taxon>Parastacidae</taxon>
        <taxon>Cherax</taxon>
    </lineage>
</organism>
<dbReference type="PANTHER" id="PTHR40380">
    <property type="entry name" value="FIBRONECTIN TYPE-III DOMAIN-CONTAINING PROTEIN-RELATED"/>
    <property type="match status" value="1"/>
</dbReference>
<evidence type="ECO:0000256" key="1">
    <source>
        <dbReference type="SAM" id="MobiDB-lite"/>
    </source>
</evidence>
<feature type="compositionally biased region" description="Basic and acidic residues" evidence="1">
    <location>
        <begin position="210"/>
        <end position="271"/>
    </location>
</feature>
<gene>
    <name evidence="2" type="ORF">OTU49_016866</name>
</gene>
<evidence type="ECO:0000313" key="2">
    <source>
        <dbReference type="EMBL" id="KAK8746863.1"/>
    </source>
</evidence>